<sequence>MVRRGASSITIGFDFQSQHQIAAADIRQSHRKGDITFQTLATIAHGLQQACSSTHIDKRALDSQATRYDSHPMLRSSYFMDRETSADRDHFPAMRPYENAAVNTTQPLLFHGFDPQPHYPDLIDETSGLSFWYDSCYDFGHSIVAPGKRMPIETAQS</sequence>
<dbReference type="Proteomes" id="UP000253153">
    <property type="component" value="Unassembled WGS sequence"/>
</dbReference>
<dbReference type="GeneID" id="41996198"/>
<organism evidence="1 2">
    <name type="scientific">Fusarium coffeatum</name>
    <dbReference type="NCBI Taxonomy" id="231269"/>
    <lineage>
        <taxon>Eukaryota</taxon>
        <taxon>Fungi</taxon>
        <taxon>Dikarya</taxon>
        <taxon>Ascomycota</taxon>
        <taxon>Pezizomycotina</taxon>
        <taxon>Sordariomycetes</taxon>
        <taxon>Hypocreomycetidae</taxon>
        <taxon>Hypocreales</taxon>
        <taxon>Nectriaceae</taxon>
        <taxon>Fusarium</taxon>
        <taxon>Fusarium incarnatum-equiseti species complex</taxon>
    </lineage>
</organism>
<keyword evidence="2" id="KW-1185">Reference proteome</keyword>
<protein>
    <submittedName>
        <fullName evidence="1">Uncharacterized protein</fullName>
    </submittedName>
</protein>
<comment type="caution">
    <text evidence="1">The sequence shown here is derived from an EMBL/GenBank/DDBJ whole genome shotgun (WGS) entry which is preliminary data.</text>
</comment>
<evidence type="ECO:0000313" key="2">
    <source>
        <dbReference type="Proteomes" id="UP000253153"/>
    </source>
</evidence>
<dbReference type="AlphaFoldDB" id="A0A366RI67"/>
<evidence type="ECO:0000313" key="1">
    <source>
        <dbReference type="EMBL" id="RBR16844.1"/>
    </source>
</evidence>
<dbReference type="RefSeq" id="XP_031015011.1">
    <property type="nucleotide sequence ID" value="XM_031160902.1"/>
</dbReference>
<proteinExistence type="predicted"/>
<name>A0A366RI67_9HYPO</name>
<reference evidence="1 2" key="1">
    <citation type="submission" date="2018-06" db="EMBL/GenBank/DDBJ databases">
        <title>Fusarium incarnatum-equiseti species complex species 28.</title>
        <authorList>
            <person name="Gardiner D.M."/>
        </authorList>
    </citation>
    <scope>NUCLEOTIDE SEQUENCE [LARGE SCALE GENOMIC DNA]</scope>
    <source>
        <strain evidence="1 2">FIESC_28</strain>
    </source>
</reference>
<dbReference type="EMBL" id="QKXC01000138">
    <property type="protein sequence ID" value="RBR16844.1"/>
    <property type="molecule type" value="Genomic_DNA"/>
</dbReference>
<gene>
    <name evidence="1" type="ORF">FIESC28_06759</name>
</gene>
<accession>A0A366RI67</accession>